<feature type="domain" description="Clathrin adaptor alpha/beta/gamma-adaptin appendage Ig-like subdomain" evidence="6">
    <location>
        <begin position="942"/>
        <end position="1048"/>
    </location>
</feature>
<dbReference type="Pfam" id="PF01602">
    <property type="entry name" value="Adaptin_N"/>
    <property type="match status" value="1"/>
</dbReference>
<name>A0A835Y0W5_9CHLO</name>
<dbReference type="PRINTS" id="PR01217">
    <property type="entry name" value="PRICHEXTENSN"/>
</dbReference>
<dbReference type="InterPro" id="IPR016024">
    <property type="entry name" value="ARM-type_fold"/>
</dbReference>
<evidence type="ECO:0000313" key="8">
    <source>
        <dbReference type="Proteomes" id="UP000612055"/>
    </source>
</evidence>
<dbReference type="EMBL" id="JAEHOE010000030">
    <property type="protein sequence ID" value="KAG2494582.1"/>
    <property type="molecule type" value="Genomic_DNA"/>
</dbReference>
<proteinExistence type="predicted"/>
<dbReference type="GO" id="GO:0030117">
    <property type="term" value="C:membrane coat"/>
    <property type="evidence" value="ECO:0007669"/>
    <property type="project" value="InterPro"/>
</dbReference>
<keyword evidence="2" id="KW-0813">Transport</keyword>
<dbReference type="InterPro" id="IPR011989">
    <property type="entry name" value="ARM-like"/>
</dbReference>
<evidence type="ECO:0000256" key="3">
    <source>
        <dbReference type="ARBA" id="ARBA00022927"/>
    </source>
</evidence>
<dbReference type="Pfam" id="PF02883">
    <property type="entry name" value="Alpha_adaptinC2"/>
    <property type="match status" value="1"/>
</dbReference>
<dbReference type="OrthoDB" id="413467at2759"/>
<dbReference type="GO" id="GO:0012505">
    <property type="term" value="C:endomembrane system"/>
    <property type="evidence" value="ECO:0007669"/>
    <property type="project" value="UniProtKB-SubCell"/>
</dbReference>
<dbReference type="GO" id="GO:0006886">
    <property type="term" value="P:intracellular protein transport"/>
    <property type="evidence" value="ECO:0007669"/>
    <property type="project" value="InterPro"/>
</dbReference>
<feature type="compositionally biased region" description="Gly residues" evidence="5">
    <location>
        <begin position="644"/>
        <end position="660"/>
    </location>
</feature>
<dbReference type="SMART" id="SM00809">
    <property type="entry name" value="Alpha_adaptinC2"/>
    <property type="match status" value="1"/>
</dbReference>
<keyword evidence="8" id="KW-1185">Reference proteome</keyword>
<evidence type="ECO:0000256" key="2">
    <source>
        <dbReference type="ARBA" id="ARBA00022448"/>
    </source>
</evidence>
<gene>
    <name evidence="7" type="ORF">HYH03_007348</name>
</gene>
<dbReference type="AlphaFoldDB" id="A0A835Y0W5"/>
<dbReference type="InterPro" id="IPR009028">
    <property type="entry name" value="Coatomer/calthrin_app_sub_C"/>
</dbReference>
<dbReference type="Proteomes" id="UP000612055">
    <property type="component" value="Unassembled WGS sequence"/>
</dbReference>
<feature type="compositionally biased region" description="Low complexity" evidence="5">
    <location>
        <begin position="717"/>
        <end position="727"/>
    </location>
</feature>
<dbReference type="Gene3D" id="2.60.40.1230">
    <property type="match status" value="1"/>
</dbReference>
<keyword evidence="3" id="KW-0653">Protein transport</keyword>
<evidence type="ECO:0000256" key="4">
    <source>
        <dbReference type="ARBA" id="ARBA00023136"/>
    </source>
</evidence>
<dbReference type="Gene3D" id="3.30.310.10">
    <property type="entry name" value="TATA-Binding Protein"/>
    <property type="match status" value="1"/>
</dbReference>
<dbReference type="InterPro" id="IPR002553">
    <property type="entry name" value="Clathrin/coatomer_adapt-like_N"/>
</dbReference>
<reference evidence="7" key="1">
    <citation type="journal article" date="2020" name="bioRxiv">
        <title>Comparative genomics of Chlamydomonas.</title>
        <authorList>
            <person name="Craig R.J."/>
            <person name="Hasan A.R."/>
            <person name="Ness R.W."/>
            <person name="Keightley P.D."/>
        </authorList>
    </citation>
    <scope>NUCLEOTIDE SEQUENCE</scope>
    <source>
        <strain evidence="7">CCAP 11/70</strain>
    </source>
</reference>
<organism evidence="7 8">
    <name type="scientific">Edaphochlamys debaryana</name>
    <dbReference type="NCBI Taxonomy" id="47281"/>
    <lineage>
        <taxon>Eukaryota</taxon>
        <taxon>Viridiplantae</taxon>
        <taxon>Chlorophyta</taxon>
        <taxon>core chlorophytes</taxon>
        <taxon>Chlorophyceae</taxon>
        <taxon>CS clade</taxon>
        <taxon>Chlamydomonadales</taxon>
        <taxon>Chlamydomonadales incertae sedis</taxon>
        <taxon>Edaphochlamys</taxon>
    </lineage>
</organism>
<dbReference type="GO" id="GO:0016192">
    <property type="term" value="P:vesicle-mediated transport"/>
    <property type="evidence" value="ECO:0007669"/>
    <property type="project" value="InterPro"/>
</dbReference>
<sequence>MSKTAYMRGLQVFISDIRACQNKEQEQRRVEKELAKIRAKFGEDKALSGKLQQHRAASVPPRKYIWKLLYIYMLGFDIDFGHKQACDLIPMQKYSDKQVGYMACSLLLQENDEFLRLAINAIHLDMTSRNEAFQALALSFVGNIGGQEMAEALTLDVLKLLTSGATRPLIKKRASLCLLRLLRKTPADGPLLVSADTFSPTMGALLEERDLGLLLCSVTLLHGLISRSGTAGYETCQGRVIKILERLVRERDRIPPEYLYYGIPSPWLQARCLRALQLYPPPDSVSERKALHDVLQNIIAATSAEAAKNANPNKTNALNAILFEALALALHHASATNNAISAGPDAANDRATLSSCLALMGRYLGGKDPNAKYLALDSLARLAGAMPEVLEGVRAQQGTVMASLKDPDVSIRRRALDLLFAMCDAAIAPEVVGELLKHLVVADFGVREELVLKIAILAEKFAPSMQWYMDVVLQLLERSGDFVSDEIWHRAVQLVTNNPSMQEYAARNVAEALKRGAAQESMICTAAYILGEYGRLIRNEVPPGEQYRLLAAAFPAASQPAKGLLMTALLKIYLLDPSNAGMARDIRELFERYKRFMDAELQQRATEYLALAANPQAAAAQFVLPMPAWTIRESSLIKRLQGEGADGAGDAGSAGAGASGGDAPSTLAGANPSPLLSVPMPGPAPHASSAAPDLLSMDSNRSGAFGAGGVFGAPPSNGGAAAAAAAPAAPPPPAKPATPVDLLSDLFSDVVVSSSSSAAAAPPAPAPVPAAPPGLPPYPGAVPPAAVPSYPGYPTGPAYPGAPTGFPPGAPSPYGAVPPPPVAGGFPPYGAPAPVAAVPPPAPAPPASNPFASNPFAAPSAAAAIPAAAIPPPPPVPAAVAPPAPVAHAPAAAHADPFGDSSFGAPAPAFGAAAFAAPPAAAAAPAPVDPPRPTGDLEAWFNALLLKERGILYEDQYLQIGLQSQYGRGSGNISLFLGNKNAAARLTTVSITLAAPAPGLQVTVGPLPPQLEPKQQVQVPISLVCLGPFTAPPALALSYGVGGAPALPPPGFALRLPVAMHKFMLPEPRIPKELFFEHWRAAQPHCKAQEMVDRAATGPLSPEAVQGLMRLLHLGVEHGYLDPSPHNEAGAAYWGAGPVPEQQRPVLCCCRVEGNPQNRAQFRVTVVAEQPELAQQVHALLVAQVKAAPASS</sequence>
<evidence type="ECO:0000313" key="7">
    <source>
        <dbReference type="EMBL" id="KAG2494582.1"/>
    </source>
</evidence>
<dbReference type="SUPFAM" id="SSF55711">
    <property type="entry name" value="Subdomain of clathrin and coatomer appendage domain"/>
    <property type="match status" value="1"/>
</dbReference>
<accession>A0A835Y0W5</accession>
<protein>
    <recommendedName>
        <fullName evidence="6">Clathrin adaptor alpha/beta/gamma-adaptin appendage Ig-like subdomain domain-containing protein</fullName>
    </recommendedName>
</protein>
<dbReference type="InterPro" id="IPR008152">
    <property type="entry name" value="Clathrin_a/b/g-adaptin_app_Ig"/>
</dbReference>
<dbReference type="SUPFAM" id="SSF49348">
    <property type="entry name" value="Clathrin adaptor appendage domain"/>
    <property type="match status" value="1"/>
</dbReference>
<comment type="subcellular location">
    <subcellularLocation>
        <location evidence="1">Endomembrane system</location>
    </subcellularLocation>
</comment>
<evidence type="ECO:0000259" key="6">
    <source>
        <dbReference type="SMART" id="SM00809"/>
    </source>
</evidence>
<feature type="region of interest" description="Disordered" evidence="5">
    <location>
        <begin position="717"/>
        <end position="740"/>
    </location>
</feature>
<keyword evidence="4" id="KW-0472">Membrane</keyword>
<dbReference type="PANTHER" id="PTHR22780">
    <property type="entry name" value="ADAPTIN, ALPHA/GAMMA/EPSILON"/>
    <property type="match status" value="1"/>
</dbReference>
<evidence type="ECO:0000256" key="5">
    <source>
        <dbReference type="SAM" id="MobiDB-lite"/>
    </source>
</evidence>
<dbReference type="Gene3D" id="1.25.10.10">
    <property type="entry name" value="Leucine-rich Repeat Variant"/>
    <property type="match status" value="1"/>
</dbReference>
<dbReference type="SUPFAM" id="SSF48371">
    <property type="entry name" value="ARM repeat"/>
    <property type="match status" value="1"/>
</dbReference>
<dbReference type="InterPro" id="IPR012295">
    <property type="entry name" value="TBP_dom_sf"/>
</dbReference>
<feature type="region of interest" description="Disordered" evidence="5">
    <location>
        <begin position="643"/>
        <end position="695"/>
    </location>
</feature>
<dbReference type="InterPro" id="IPR013041">
    <property type="entry name" value="Clathrin_app_Ig-like_sf"/>
</dbReference>
<dbReference type="InterPro" id="IPR050840">
    <property type="entry name" value="Adaptor_Complx_Large_Subunit"/>
</dbReference>
<comment type="caution">
    <text evidence="7">The sequence shown here is derived from an EMBL/GenBank/DDBJ whole genome shotgun (WGS) entry which is preliminary data.</text>
</comment>
<evidence type="ECO:0000256" key="1">
    <source>
        <dbReference type="ARBA" id="ARBA00004308"/>
    </source>
</evidence>